<dbReference type="EMBL" id="CP144753">
    <property type="protein sequence ID" value="WVZ95012.1"/>
    <property type="molecule type" value="Genomic_DNA"/>
</dbReference>
<feature type="compositionally biased region" description="Low complexity" evidence="1">
    <location>
        <begin position="73"/>
        <end position="82"/>
    </location>
</feature>
<organism evidence="2 3">
    <name type="scientific">Paspalum notatum var. saurae</name>
    <dbReference type="NCBI Taxonomy" id="547442"/>
    <lineage>
        <taxon>Eukaryota</taxon>
        <taxon>Viridiplantae</taxon>
        <taxon>Streptophyta</taxon>
        <taxon>Embryophyta</taxon>
        <taxon>Tracheophyta</taxon>
        <taxon>Spermatophyta</taxon>
        <taxon>Magnoliopsida</taxon>
        <taxon>Liliopsida</taxon>
        <taxon>Poales</taxon>
        <taxon>Poaceae</taxon>
        <taxon>PACMAD clade</taxon>
        <taxon>Panicoideae</taxon>
        <taxon>Andropogonodae</taxon>
        <taxon>Paspaleae</taxon>
        <taxon>Paspalinae</taxon>
        <taxon>Paspalum</taxon>
    </lineage>
</organism>
<gene>
    <name evidence="2" type="ORF">U9M48_040822</name>
</gene>
<protein>
    <submittedName>
        <fullName evidence="2">Uncharacterized protein</fullName>
    </submittedName>
</protein>
<evidence type="ECO:0000313" key="3">
    <source>
        <dbReference type="Proteomes" id="UP001341281"/>
    </source>
</evidence>
<dbReference type="AlphaFoldDB" id="A0AAQ3URX4"/>
<evidence type="ECO:0000313" key="2">
    <source>
        <dbReference type="EMBL" id="WVZ95012.1"/>
    </source>
</evidence>
<evidence type="ECO:0000256" key="1">
    <source>
        <dbReference type="SAM" id="MobiDB-lite"/>
    </source>
</evidence>
<keyword evidence="3" id="KW-1185">Reference proteome</keyword>
<name>A0AAQ3URX4_PASNO</name>
<feature type="compositionally biased region" description="Basic and acidic residues" evidence="1">
    <location>
        <begin position="9"/>
        <end position="28"/>
    </location>
</feature>
<dbReference type="Proteomes" id="UP001341281">
    <property type="component" value="Chromosome 09"/>
</dbReference>
<feature type="compositionally biased region" description="Basic residues" evidence="1">
    <location>
        <begin position="107"/>
        <end position="120"/>
    </location>
</feature>
<proteinExistence type="predicted"/>
<sequence>MPLPAAADDGAHGGGGDERGHEAGEVRRPRLALPRGVRDGCDGAEEAAELGLARGAEGPDAARCEELERADAAHAAPPLAGAKTRPSAPQRGRHGAGRERGVVVPRHLARRGGRRGHHHGQAAQAEQHERAVPARQVAQRVVRRRRGAGQVVQVADDRRRPRAGG</sequence>
<feature type="compositionally biased region" description="Low complexity" evidence="1">
    <location>
        <begin position="49"/>
        <end position="58"/>
    </location>
</feature>
<reference evidence="2 3" key="1">
    <citation type="submission" date="2024-02" db="EMBL/GenBank/DDBJ databases">
        <title>High-quality chromosome-scale genome assembly of Pensacola bahiagrass (Paspalum notatum Flugge var. saurae).</title>
        <authorList>
            <person name="Vega J.M."/>
            <person name="Podio M."/>
            <person name="Orjuela J."/>
            <person name="Siena L.A."/>
            <person name="Pessino S.C."/>
            <person name="Combes M.C."/>
            <person name="Mariac C."/>
            <person name="Albertini E."/>
            <person name="Pupilli F."/>
            <person name="Ortiz J.P.A."/>
            <person name="Leblanc O."/>
        </authorList>
    </citation>
    <scope>NUCLEOTIDE SEQUENCE [LARGE SCALE GENOMIC DNA]</scope>
    <source>
        <strain evidence="2">R1</strain>
        <tissue evidence="2">Leaf</tissue>
    </source>
</reference>
<feature type="region of interest" description="Disordered" evidence="1">
    <location>
        <begin position="1"/>
        <end position="165"/>
    </location>
</feature>
<feature type="compositionally biased region" description="Basic and acidic residues" evidence="1">
    <location>
        <begin position="60"/>
        <end position="72"/>
    </location>
</feature>
<accession>A0AAQ3URX4</accession>